<dbReference type="InterPro" id="IPR046046">
    <property type="entry name" value="DUF6004"/>
</dbReference>
<reference evidence="1 2" key="1">
    <citation type="submission" date="2021-01" db="EMBL/GenBank/DDBJ databases">
        <title>Whole genome shotgun sequence of Actinoplanes humidus NBRC 14915.</title>
        <authorList>
            <person name="Komaki H."/>
            <person name="Tamura T."/>
        </authorList>
    </citation>
    <scope>NUCLEOTIDE SEQUENCE [LARGE SCALE GENOMIC DNA]</scope>
    <source>
        <strain evidence="1 2">NBRC 14915</strain>
    </source>
</reference>
<organism evidence="1 2">
    <name type="scientific">Winogradskya humida</name>
    <dbReference type="NCBI Taxonomy" id="113566"/>
    <lineage>
        <taxon>Bacteria</taxon>
        <taxon>Bacillati</taxon>
        <taxon>Actinomycetota</taxon>
        <taxon>Actinomycetes</taxon>
        <taxon>Micromonosporales</taxon>
        <taxon>Micromonosporaceae</taxon>
        <taxon>Winogradskya</taxon>
    </lineage>
</organism>
<sequence length="405" mass="43884">MEVFALSGVRETYESLNLEPKPIRPHILAAATVVFGDDYYSGRRETINLSGFVQLNKWPMPGFEHKVDEKGYAEFETELISAPEVGIKGFSYELDDRIQVLSNPFLPNSGHVRQIVPGKNFPAEFYIRRFGILESSTLRLAHRNVIDIYGVVDSVPPFKKPLTGPYNGKPRGDGPFEVAQAVNVVRGTTLPEAWYPSNDNNEPVGITPNLFFAPSAGPCMSMLVDPSMIMQTSLEGRISLEFNGKTVHVDLAGDHLKAGGAEVLLFGPDKHTEGPGVLAQLARVAVVGHSPELGGRVMLRASWPRVSGGTLGTGSEDSLSRVSFPSDLHIDAEFELVTPRETLYATNAVHINGKLRDMDATGTELSLDGTDTALVTTDGQARGRLTGVTLVMREAIVGETAAVNI</sequence>
<comment type="caution">
    <text evidence="1">The sequence shown here is derived from an EMBL/GenBank/DDBJ whole genome shotgun (WGS) entry which is preliminary data.</text>
</comment>
<accession>A0ABQ4A146</accession>
<evidence type="ECO:0000313" key="2">
    <source>
        <dbReference type="Proteomes" id="UP000603200"/>
    </source>
</evidence>
<proteinExistence type="predicted"/>
<dbReference type="Proteomes" id="UP000603200">
    <property type="component" value="Unassembled WGS sequence"/>
</dbReference>
<keyword evidence="2" id="KW-1185">Reference proteome</keyword>
<protein>
    <submittedName>
        <fullName evidence="1">Uncharacterized protein</fullName>
    </submittedName>
</protein>
<evidence type="ECO:0000313" key="1">
    <source>
        <dbReference type="EMBL" id="GIE24566.1"/>
    </source>
</evidence>
<dbReference type="Pfam" id="PF19467">
    <property type="entry name" value="DUF6004"/>
    <property type="match status" value="1"/>
</dbReference>
<dbReference type="EMBL" id="BOMN01000111">
    <property type="protein sequence ID" value="GIE24566.1"/>
    <property type="molecule type" value="Genomic_DNA"/>
</dbReference>
<gene>
    <name evidence="1" type="ORF">Ahu01nite_076680</name>
</gene>
<name>A0ABQ4A146_9ACTN</name>